<dbReference type="PRINTS" id="PR00154">
    <property type="entry name" value="AMPBINDING"/>
</dbReference>
<evidence type="ECO:0000259" key="4">
    <source>
        <dbReference type="PROSITE" id="PS50075"/>
    </source>
</evidence>
<dbReference type="EMBL" id="JBHSQO010000067">
    <property type="protein sequence ID" value="MFC6094574.1"/>
    <property type="molecule type" value="Genomic_DNA"/>
</dbReference>
<dbReference type="InterPro" id="IPR020806">
    <property type="entry name" value="PKS_PP-bd"/>
</dbReference>
<sequence length="623" mass="65442">MAAQPVVTAFWRQASDHSRRVAVREGGVEVTYGELAARAGRLAGLLRRRGTGPDDVVAVRLPRGADQVAAVLGVALAGAAYLPMDPAHPHGRAAAVLRLAGAGVPLVTSPEEAGRWRADGVEVLGSAAAADGASDGASDVPFEGPGEYPPDRLAYVIYTSGSTGEPKGVMIDHHALAVFAGSQVDAHDLAPGDRVAMVASPGFDAAVFDTWPALTSGATITVADTATVLTPELLRDWLVAERVKALFLTVAIGTPLLGMSWPADGALRTLMVGGERLTARPAPGQPFRVVNIYGPTEATVFTTGGLVTPDGDGLPPIGGPVAEAELHVLDAGLRPVPPGEVGELHIGGPGVARGYFRRPDLTAERFTTDDAGGRRYRTGDLVRLRPDGEYDFIGRTDDQVKIRGNRIEPDELRAVVEEHPDVVAAHVSVRHRETPDAHLVAYVVTGSGGAAPTDLGEHLAERLPAFMLPRHVVALPALPLSANGKVDRAALPEPAAPGSAAGATGLDEVEAAVVGVWRQVLSLEAIGRDDSFFDLGGHSLLLADVHRRLTGELGYAVELVELFEHHTVRGLADRLRRGGEGAEEARAEPVELASASFRSSGRDRLRRLRAQRRGTTNAEGAQR</sequence>
<organism evidence="5 6">
    <name type="scientific">Saccharothrix lopnurensis</name>
    <dbReference type="NCBI Taxonomy" id="1670621"/>
    <lineage>
        <taxon>Bacteria</taxon>
        <taxon>Bacillati</taxon>
        <taxon>Actinomycetota</taxon>
        <taxon>Actinomycetes</taxon>
        <taxon>Pseudonocardiales</taxon>
        <taxon>Pseudonocardiaceae</taxon>
        <taxon>Saccharothrix</taxon>
    </lineage>
</organism>
<evidence type="ECO:0000313" key="6">
    <source>
        <dbReference type="Proteomes" id="UP001596220"/>
    </source>
</evidence>
<dbReference type="InterPro" id="IPR020459">
    <property type="entry name" value="AMP-binding"/>
</dbReference>
<feature type="compositionally biased region" description="Basic and acidic residues" evidence="3">
    <location>
        <begin position="580"/>
        <end position="589"/>
    </location>
</feature>
<keyword evidence="2" id="KW-0597">Phosphoprotein</keyword>
<dbReference type="CDD" id="cd05930">
    <property type="entry name" value="A_NRPS"/>
    <property type="match status" value="1"/>
</dbReference>
<dbReference type="RefSeq" id="WP_380642957.1">
    <property type="nucleotide sequence ID" value="NZ_JBHSQO010000067.1"/>
</dbReference>
<dbReference type="PANTHER" id="PTHR45527:SF1">
    <property type="entry name" value="FATTY ACID SYNTHASE"/>
    <property type="match status" value="1"/>
</dbReference>
<evidence type="ECO:0000256" key="3">
    <source>
        <dbReference type="SAM" id="MobiDB-lite"/>
    </source>
</evidence>
<name>A0ABW1PHC9_9PSEU</name>
<keyword evidence="1" id="KW-0596">Phosphopantetheine</keyword>
<dbReference type="PANTHER" id="PTHR45527">
    <property type="entry name" value="NONRIBOSOMAL PEPTIDE SYNTHETASE"/>
    <property type="match status" value="1"/>
</dbReference>
<evidence type="ECO:0000256" key="1">
    <source>
        <dbReference type="ARBA" id="ARBA00022450"/>
    </source>
</evidence>
<reference evidence="6" key="1">
    <citation type="journal article" date="2019" name="Int. J. Syst. Evol. Microbiol.">
        <title>The Global Catalogue of Microorganisms (GCM) 10K type strain sequencing project: providing services to taxonomists for standard genome sequencing and annotation.</title>
        <authorList>
            <consortium name="The Broad Institute Genomics Platform"/>
            <consortium name="The Broad Institute Genome Sequencing Center for Infectious Disease"/>
            <person name="Wu L."/>
            <person name="Ma J."/>
        </authorList>
    </citation>
    <scope>NUCLEOTIDE SEQUENCE [LARGE SCALE GENOMIC DNA]</scope>
    <source>
        <strain evidence="6">CGMCC 4.7246</strain>
    </source>
</reference>
<dbReference type="InterPro" id="IPR036736">
    <property type="entry name" value="ACP-like_sf"/>
</dbReference>
<dbReference type="SUPFAM" id="SSF56801">
    <property type="entry name" value="Acetyl-CoA synthetase-like"/>
    <property type="match status" value="1"/>
</dbReference>
<dbReference type="Gene3D" id="3.40.50.980">
    <property type="match status" value="2"/>
</dbReference>
<dbReference type="InterPro" id="IPR000873">
    <property type="entry name" value="AMP-dep_synth/lig_dom"/>
</dbReference>
<feature type="region of interest" description="Disordered" evidence="3">
    <location>
        <begin position="580"/>
        <end position="623"/>
    </location>
</feature>
<dbReference type="SUPFAM" id="SSF47336">
    <property type="entry name" value="ACP-like"/>
    <property type="match status" value="1"/>
</dbReference>
<dbReference type="InterPro" id="IPR025110">
    <property type="entry name" value="AMP-bd_C"/>
</dbReference>
<keyword evidence="6" id="KW-1185">Reference proteome</keyword>
<dbReference type="Gene3D" id="1.10.1200.10">
    <property type="entry name" value="ACP-like"/>
    <property type="match status" value="1"/>
</dbReference>
<dbReference type="Pfam" id="PF00501">
    <property type="entry name" value="AMP-binding"/>
    <property type="match status" value="1"/>
</dbReference>
<dbReference type="Pfam" id="PF13193">
    <property type="entry name" value="AMP-binding_C"/>
    <property type="match status" value="1"/>
</dbReference>
<feature type="domain" description="Carrier" evidence="4">
    <location>
        <begin position="504"/>
        <end position="579"/>
    </location>
</feature>
<accession>A0ABW1PHC9</accession>
<dbReference type="InterPro" id="IPR020845">
    <property type="entry name" value="AMP-binding_CS"/>
</dbReference>
<comment type="caution">
    <text evidence="5">The sequence shown here is derived from an EMBL/GenBank/DDBJ whole genome shotgun (WGS) entry which is preliminary data.</text>
</comment>
<dbReference type="Gene3D" id="2.30.38.10">
    <property type="entry name" value="Luciferase, Domain 3"/>
    <property type="match status" value="1"/>
</dbReference>
<dbReference type="Pfam" id="PF00550">
    <property type="entry name" value="PP-binding"/>
    <property type="match status" value="1"/>
</dbReference>
<dbReference type="PROSITE" id="PS00455">
    <property type="entry name" value="AMP_BINDING"/>
    <property type="match status" value="1"/>
</dbReference>
<protein>
    <submittedName>
        <fullName evidence="5">Amino acid adenylation domain-containing protein</fullName>
    </submittedName>
</protein>
<dbReference type="Gene3D" id="3.30.300.30">
    <property type="match status" value="1"/>
</dbReference>
<evidence type="ECO:0000313" key="5">
    <source>
        <dbReference type="EMBL" id="MFC6094574.1"/>
    </source>
</evidence>
<dbReference type="InterPro" id="IPR045851">
    <property type="entry name" value="AMP-bd_C_sf"/>
</dbReference>
<proteinExistence type="predicted"/>
<dbReference type="InterPro" id="IPR009081">
    <property type="entry name" value="PP-bd_ACP"/>
</dbReference>
<evidence type="ECO:0000256" key="2">
    <source>
        <dbReference type="ARBA" id="ARBA00022553"/>
    </source>
</evidence>
<dbReference type="SMART" id="SM00823">
    <property type="entry name" value="PKS_PP"/>
    <property type="match status" value="1"/>
</dbReference>
<dbReference type="Proteomes" id="UP001596220">
    <property type="component" value="Unassembled WGS sequence"/>
</dbReference>
<gene>
    <name evidence="5" type="ORF">ACFP3R_35360</name>
</gene>
<dbReference type="NCBIfam" id="TIGR01733">
    <property type="entry name" value="AA-adenyl-dom"/>
    <property type="match status" value="1"/>
</dbReference>
<dbReference type="InterPro" id="IPR010071">
    <property type="entry name" value="AA_adenyl_dom"/>
</dbReference>
<dbReference type="PROSITE" id="PS50075">
    <property type="entry name" value="CARRIER"/>
    <property type="match status" value="1"/>
</dbReference>